<organism evidence="2">
    <name type="scientific">Anguilla anguilla</name>
    <name type="common">European freshwater eel</name>
    <name type="synonym">Muraena anguilla</name>
    <dbReference type="NCBI Taxonomy" id="7936"/>
    <lineage>
        <taxon>Eukaryota</taxon>
        <taxon>Metazoa</taxon>
        <taxon>Chordata</taxon>
        <taxon>Craniata</taxon>
        <taxon>Vertebrata</taxon>
        <taxon>Euteleostomi</taxon>
        <taxon>Actinopterygii</taxon>
        <taxon>Neopterygii</taxon>
        <taxon>Teleostei</taxon>
        <taxon>Anguilliformes</taxon>
        <taxon>Anguillidae</taxon>
        <taxon>Anguilla</taxon>
    </lineage>
</organism>
<dbReference type="EMBL" id="GBXM01106196">
    <property type="protein sequence ID" value="JAH02381.1"/>
    <property type="molecule type" value="Transcribed_RNA"/>
</dbReference>
<evidence type="ECO:0000313" key="2">
    <source>
        <dbReference type="EMBL" id="JAH02381.1"/>
    </source>
</evidence>
<feature type="region of interest" description="Disordered" evidence="1">
    <location>
        <begin position="50"/>
        <end position="98"/>
    </location>
</feature>
<reference evidence="2" key="2">
    <citation type="journal article" date="2015" name="Fish Shellfish Immunol.">
        <title>Early steps in the European eel (Anguilla anguilla)-Vibrio vulnificus interaction in the gills: Role of the RtxA13 toxin.</title>
        <authorList>
            <person name="Callol A."/>
            <person name="Pajuelo D."/>
            <person name="Ebbesson L."/>
            <person name="Teles M."/>
            <person name="MacKenzie S."/>
            <person name="Amaro C."/>
        </authorList>
    </citation>
    <scope>NUCLEOTIDE SEQUENCE</scope>
</reference>
<accession>A0A0E9PCJ6</accession>
<sequence length="98" mass="11597">MKILYKKHQRSDPLHFKNQGSRYWDWMETTMKQLHLSQATAITPYLCGLPLSIPPPSKRHHPDLPQPSETGDEREERQMSNKRMRGNRRKGETEAQEK</sequence>
<feature type="compositionally biased region" description="Basic and acidic residues" evidence="1">
    <location>
        <begin position="89"/>
        <end position="98"/>
    </location>
</feature>
<dbReference type="AlphaFoldDB" id="A0A0E9PCJ6"/>
<evidence type="ECO:0000256" key="1">
    <source>
        <dbReference type="SAM" id="MobiDB-lite"/>
    </source>
</evidence>
<proteinExistence type="predicted"/>
<protein>
    <submittedName>
        <fullName evidence="2">Uncharacterized protein</fullName>
    </submittedName>
</protein>
<reference evidence="2" key="1">
    <citation type="submission" date="2014-11" db="EMBL/GenBank/DDBJ databases">
        <authorList>
            <person name="Amaro Gonzalez C."/>
        </authorList>
    </citation>
    <scope>NUCLEOTIDE SEQUENCE</scope>
</reference>
<name>A0A0E9PCJ6_ANGAN</name>